<keyword evidence="2" id="KW-0812">Transmembrane</keyword>
<evidence type="ECO:0000313" key="3">
    <source>
        <dbReference type="EMBL" id="AHE55993.1"/>
    </source>
</evidence>
<dbReference type="Proteomes" id="UP000018851">
    <property type="component" value="Chromosome"/>
</dbReference>
<feature type="coiled-coil region" evidence="1">
    <location>
        <begin position="73"/>
        <end position="107"/>
    </location>
</feature>
<proteinExistence type="predicted"/>
<dbReference type="PATRIC" id="fig|1123269.5.peg.4268"/>
<dbReference type="HOGENOM" id="CLU_1804954_0_0_5"/>
<evidence type="ECO:0000256" key="1">
    <source>
        <dbReference type="SAM" id="Coils"/>
    </source>
</evidence>
<gene>
    <name evidence="3" type="ORF">NX02_21815</name>
</gene>
<sequence>MIPGTILAGAGSFAMRHWKAFAAGAVVLALVGALWLARRDAAAWEEKAGKRQEELAGERAAHAVTLASVHTLQISIERQNADAKARAAALEQAKAQAAADVAAADERWQSTADQVERLKALARQPARPGCEASKALLKELEGL</sequence>
<dbReference type="RefSeq" id="WP_025294147.1">
    <property type="nucleotide sequence ID" value="NZ_CP006644.1"/>
</dbReference>
<dbReference type="KEGG" id="ssan:NX02_21815"/>
<evidence type="ECO:0000313" key="4">
    <source>
        <dbReference type="Proteomes" id="UP000018851"/>
    </source>
</evidence>
<feature type="transmembrane region" description="Helical" evidence="2">
    <location>
        <begin position="20"/>
        <end position="37"/>
    </location>
</feature>
<dbReference type="STRING" id="1123269.NX02_21815"/>
<protein>
    <submittedName>
        <fullName evidence="3">Uncharacterized protein</fullName>
    </submittedName>
</protein>
<keyword evidence="2" id="KW-0472">Membrane</keyword>
<evidence type="ECO:0000256" key="2">
    <source>
        <dbReference type="SAM" id="Phobius"/>
    </source>
</evidence>
<organism evidence="3 4">
    <name type="scientific">Sphingomonas sanxanigenens DSM 19645 = NX02</name>
    <dbReference type="NCBI Taxonomy" id="1123269"/>
    <lineage>
        <taxon>Bacteria</taxon>
        <taxon>Pseudomonadati</taxon>
        <taxon>Pseudomonadota</taxon>
        <taxon>Alphaproteobacteria</taxon>
        <taxon>Sphingomonadales</taxon>
        <taxon>Sphingomonadaceae</taxon>
        <taxon>Sphingomonas</taxon>
    </lineage>
</organism>
<keyword evidence="1" id="KW-0175">Coiled coil</keyword>
<name>W0AIA1_9SPHN</name>
<dbReference type="EMBL" id="CP006644">
    <property type="protein sequence ID" value="AHE55993.1"/>
    <property type="molecule type" value="Genomic_DNA"/>
</dbReference>
<dbReference type="AlphaFoldDB" id="W0AIA1"/>
<keyword evidence="4" id="KW-1185">Reference proteome</keyword>
<keyword evidence="2" id="KW-1133">Transmembrane helix</keyword>
<reference evidence="3 4" key="1">
    <citation type="submission" date="2013-07" db="EMBL/GenBank/DDBJ databases">
        <title>Completed genome of Sphingomonas sanxanigenens NX02.</title>
        <authorList>
            <person name="Ma T."/>
            <person name="Huang H."/>
            <person name="Wu M."/>
            <person name="Li X."/>
            <person name="Li G."/>
        </authorList>
    </citation>
    <scope>NUCLEOTIDE SEQUENCE [LARGE SCALE GENOMIC DNA]</scope>
    <source>
        <strain evidence="3 4">NX02</strain>
    </source>
</reference>
<accession>W0AIA1</accession>